<accession>A0A916ZNT3</accession>
<feature type="chain" id="PRO_5037251132" description="Tetratricopeptide repeat protein" evidence="1">
    <location>
        <begin position="26"/>
        <end position="410"/>
    </location>
</feature>
<evidence type="ECO:0000313" key="2">
    <source>
        <dbReference type="EMBL" id="GGE06710.1"/>
    </source>
</evidence>
<dbReference type="Gene3D" id="1.25.40.10">
    <property type="entry name" value="Tetratricopeptide repeat domain"/>
    <property type="match status" value="2"/>
</dbReference>
<dbReference type="AlphaFoldDB" id="A0A916ZNT3"/>
<evidence type="ECO:0008006" key="4">
    <source>
        <dbReference type="Google" id="ProtNLM"/>
    </source>
</evidence>
<name>A0A916ZNT3_9SPHN</name>
<dbReference type="SUPFAM" id="SSF48452">
    <property type="entry name" value="TPR-like"/>
    <property type="match status" value="1"/>
</dbReference>
<reference evidence="2" key="2">
    <citation type="submission" date="2020-09" db="EMBL/GenBank/DDBJ databases">
        <authorList>
            <person name="Sun Q."/>
            <person name="Zhou Y."/>
        </authorList>
    </citation>
    <scope>NUCLEOTIDE SEQUENCE</scope>
    <source>
        <strain evidence="2">CGMCC 1.15519</strain>
    </source>
</reference>
<dbReference type="InterPro" id="IPR011990">
    <property type="entry name" value="TPR-like_helical_dom_sf"/>
</dbReference>
<keyword evidence="3" id="KW-1185">Reference proteome</keyword>
<protein>
    <recommendedName>
        <fullName evidence="4">Tetratricopeptide repeat protein</fullName>
    </recommendedName>
</protein>
<feature type="signal peptide" evidence="1">
    <location>
        <begin position="1"/>
        <end position="25"/>
    </location>
</feature>
<sequence>MKIFARSFAAALLATATLTAGPAMAQKKQEAPKPPKLTKGVQAALAAAQALQTAGDSAGALAKVAEAEAVPSPTADDTYMINAVRLNSAVPLKDNALIEKALTNMLATGKVKAEDQTKFLRTVGSLAMERKDYAAATTAFETLVKTDASDPENVVALSELYWAQKQTAKAVDSLNQAITASKTAGKVPPESWYRRRLAIAYDGKLAAQVQPAALGLVEAYPNAVNWRDAIIITRDSFPSTDEQVALDFMRLQSATGSLNGERDFVEYADTALGRGFPGEADTAIREGIQRNMLSATKPLVKELQTSAQAKSKTDKASLPGLEKEIKGNPKIAISTGDAYYGYADYAKAASLYRQAAALPGVDAATANLRLGMALARSGDKAGATAALTQVTGGPREALAKYWLVHLNKTA</sequence>
<organism evidence="2 3">
    <name type="scientific">Sandarakinorhabdus glacialis</name>
    <dbReference type="NCBI Taxonomy" id="1614636"/>
    <lineage>
        <taxon>Bacteria</taxon>
        <taxon>Pseudomonadati</taxon>
        <taxon>Pseudomonadota</taxon>
        <taxon>Alphaproteobacteria</taxon>
        <taxon>Sphingomonadales</taxon>
        <taxon>Sphingosinicellaceae</taxon>
        <taxon>Sandarakinorhabdus</taxon>
    </lineage>
</organism>
<gene>
    <name evidence="2" type="ORF">GCM10011529_11380</name>
</gene>
<evidence type="ECO:0000256" key="1">
    <source>
        <dbReference type="SAM" id="SignalP"/>
    </source>
</evidence>
<dbReference type="RefSeq" id="WP_188761964.1">
    <property type="nucleotide sequence ID" value="NZ_BMJM01000003.1"/>
</dbReference>
<reference evidence="2" key="1">
    <citation type="journal article" date="2014" name="Int. J. Syst. Evol. Microbiol.">
        <title>Complete genome sequence of Corynebacterium casei LMG S-19264T (=DSM 44701T), isolated from a smear-ripened cheese.</title>
        <authorList>
            <consortium name="US DOE Joint Genome Institute (JGI-PGF)"/>
            <person name="Walter F."/>
            <person name="Albersmeier A."/>
            <person name="Kalinowski J."/>
            <person name="Ruckert C."/>
        </authorList>
    </citation>
    <scope>NUCLEOTIDE SEQUENCE</scope>
    <source>
        <strain evidence="2">CGMCC 1.15519</strain>
    </source>
</reference>
<proteinExistence type="predicted"/>
<comment type="caution">
    <text evidence="2">The sequence shown here is derived from an EMBL/GenBank/DDBJ whole genome shotgun (WGS) entry which is preliminary data.</text>
</comment>
<dbReference type="EMBL" id="BMJM01000003">
    <property type="protein sequence ID" value="GGE06710.1"/>
    <property type="molecule type" value="Genomic_DNA"/>
</dbReference>
<keyword evidence="1" id="KW-0732">Signal</keyword>
<evidence type="ECO:0000313" key="3">
    <source>
        <dbReference type="Proteomes" id="UP000635071"/>
    </source>
</evidence>
<dbReference type="Proteomes" id="UP000635071">
    <property type="component" value="Unassembled WGS sequence"/>
</dbReference>